<reference evidence="4" key="1">
    <citation type="submission" date="2017-02" db="UniProtKB">
        <authorList>
            <consortium name="WormBaseParasite"/>
        </authorList>
    </citation>
    <scope>IDENTIFICATION</scope>
</reference>
<dbReference type="Proteomes" id="UP000038040">
    <property type="component" value="Unplaced"/>
</dbReference>
<dbReference type="Proteomes" id="UP000274756">
    <property type="component" value="Unassembled WGS sequence"/>
</dbReference>
<sequence>MPFKTGDLEIDNQFAGSLAKNLERFQILTRCFLKFAQNEKIPAINEYSSTVIDGPIFNANGQFIAYFLIGPSRFNFSTSYLERKLFFKVLMQIRENMLENEIIPRWNVNVVEAAIILLTIGYSFDYSIHVAVAFKMMHG</sequence>
<protein>
    <submittedName>
        <fullName evidence="1 4">Uncharacterized protein</fullName>
    </submittedName>
</protein>
<dbReference type="AlphaFoldDB" id="A0A0N4UMU8"/>
<accession>A0A0N4UMU8</accession>
<organism evidence="2 4">
    <name type="scientific">Dracunculus medinensis</name>
    <name type="common">Guinea worm</name>
    <dbReference type="NCBI Taxonomy" id="318479"/>
    <lineage>
        <taxon>Eukaryota</taxon>
        <taxon>Metazoa</taxon>
        <taxon>Ecdysozoa</taxon>
        <taxon>Nematoda</taxon>
        <taxon>Chromadorea</taxon>
        <taxon>Rhabditida</taxon>
        <taxon>Spirurina</taxon>
        <taxon>Dracunculoidea</taxon>
        <taxon>Dracunculidae</taxon>
        <taxon>Dracunculus</taxon>
    </lineage>
</organism>
<evidence type="ECO:0000313" key="4">
    <source>
        <dbReference type="WBParaSite" id="DME_0000919501-mRNA-1"/>
    </source>
</evidence>
<gene>
    <name evidence="1" type="ORF">DME_LOCUS2932</name>
</gene>
<dbReference type="WBParaSite" id="DME_0000919501-mRNA-1">
    <property type="protein sequence ID" value="DME_0000919501-mRNA-1"/>
    <property type="gene ID" value="DME_0000919501"/>
</dbReference>
<keyword evidence="3" id="KW-1185">Reference proteome</keyword>
<evidence type="ECO:0000313" key="3">
    <source>
        <dbReference type="Proteomes" id="UP000274756"/>
    </source>
</evidence>
<proteinExistence type="predicted"/>
<dbReference type="OrthoDB" id="193905at2759"/>
<evidence type="ECO:0000313" key="1">
    <source>
        <dbReference type="EMBL" id="VDN52959.1"/>
    </source>
</evidence>
<name>A0A0N4UMU8_DRAME</name>
<dbReference type="EMBL" id="UYYG01000090">
    <property type="protein sequence ID" value="VDN52959.1"/>
    <property type="molecule type" value="Genomic_DNA"/>
</dbReference>
<evidence type="ECO:0000313" key="2">
    <source>
        <dbReference type="Proteomes" id="UP000038040"/>
    </source>
</evidence>
<reference evidence="1 3" key="2">
    <citation type="submission" date="2018-11" db="EMBL/GenBank/DDBJ databases">
        <authorList>
            <consortium name="Pathogen Informatics"/>
        </authorList>
    </citation>
    <scope>NUCLEOTIDE SEQUENCE [LARGE SCALE GENOMIC DNA]</scope>
</reference>